<evidence type="ECO:0000256" key="3">
    <source>
        <dbReference type="HAMAP-Rule" id="MF_01077"/>
    </source>
</evidence>
<name>A0A6G9YM80_9NOCA</name>
<protein>
    <recommendedName>
        <fullName evidence="3">Ribosome maturation factor RimP</fullName>
    </recommendedName>
</protein>
<evidence type="ECO:0000313" key="7">
    <source>
        <dbReference type="EMBL" id="QIS14314.1"/>
    </source>
</evidence>
<dbReference type="Gene3D" id="3.30.300.70">
    <property type="entry name" value="RimP-like superfamily, N-terminal"/>
    <property type="match status" value="1"/>
</dbReference>
<dbReference type="CDD" id="cd01734">
    <property type="entry name" value="YlxS_C"/>
    <property type="match status" value="1"/>
</dbReference>
<dbReference type="HAMAP" id="MF_01077">
    <property type="entry name" value="RimP"/>
    <property type="match status" value="1"/>
</dbReference>
<dbReference type="InterPro" id="IPR028998">
    <property type="entry name" value="RimP_C"/>
</dbReference>
<evidence type="ECO:0000256" key="1">
    <source>
        <dbReference type="ARBA" id="ARBA00022490"/>
    </source>
</evidence>
<dbReference type="InterPro" id="IPR028989">
    <property type="entry name" value="RimP_N"/>
</dbReference>
<dbReference type="GO" id="GO:0000028">
    <property type="term" value="P:ribosomal small subunit assembly"/>
    <property type="evidence" value="ECO:0007669"/>
    <property type="project" value="TreeGrafter"/>
</dbReference>
<dbReference type="PANTHER" id="PTHR33867:SF1">
    <property type="entry name" value="RIBOSOME MATURATION FACTOR RIMP"/>
    <property type="match status" value="1"/>
</dbReference>
<gene>
    <name evidence="3 7" type="primary">rimP</name>
    <name evidence="7" type="ORF">F5544_32385</name>
</gene>
<reference evidence="7 8" key="1">
    <citation type="journal article" date="2019" name="ACS Chem. Biol.">
        <title>Identification and Mobilization of a Cryptic Antibiotic Biosynthesis Gene Locus from a Human-Pathogenic Nocardia Isolate.</title>
        <authorList>
            <person name="Herisse M."/>
            <person name="Ishida K."/>
            <person name="Porter J.L."/>
            <person name="Howden B."/>
            <person name="Hertweck C."/>
            <person name="Stinear T.P."/>
            <person name="Pidot S.J."/>
        </authorList>
    </citation>
    <scope>NUCLEOTIDE SEQUENCE [LARGE SCALE GENOMIC DNA]</scope>
    <source>
        <strain evidence="7 8">AUSMDU00012717</strain>
    </source>
</reference>
<organism evidence="7 8">
    <name type="scientific">Nocardia arthritidis</name>
    <dbReference type="NCBI Taxonomy" id="228602"/>
    <lineage>
        <taxon>Bacteria</taxon>
        <taxon>Bacillati</taxon>
        <taxon>Actinomycetota</taxon>
        <taxon>Actinomycetes</taxon>
        <taxon>Mycobacteriales</taxon>
        <taxon>Nocardiaceae</taxon>
        <taxon>Nocardia</taxon>
    </lineage>
</organism>
<dbReference type="AlphaFoldDB" id="A0A6G9YM80"/>
<dbReference type="EMBL" id="CP046172">
    <property type="protein sequence ID" value="QIS14314.1"/>
    <property type="molecule type" value="Genomic_DNA"/>
</dbReference>
<evidence type="ECO:0000256" key="4">
    <source>
        <dbReference type="SAM" id="MobiDB-lite"/>
    </source>
</evidence>
<keyword evidence="1 3" id="KW-0963">Cytoplasm</keyword>
<dbReference type="GO" id="GO:0006412">
    <property type="term" value="P:translation"/>
    <property type="evidence" value="ECO:0007669"/>
    <property type="project" value="TreeGrafter"/>
</dbReference>
<dbReference type="PANTHER" id="PTHR33867">
    <property type="entry name" value="RIBOSOME MATURATION FACTOR RIMP"/>
    <property type="match status" value="1"/>
</dbReference>
<evidence type="ECO:0000313" key="8">
    <source>
        <dbReference type="Proteomes" id="UP000503540"/>
    </source>
</evidence>
<comment type="similarity">
    <text evidence="3">Belongs to the RimP family.</text>
</comment>
<comment type="subcellular location">
    <subcellularLocation>
        <location evidence="3">Cytoplasm</location>
    </subcellularLocation>
</comment>
<evidence type="ECO:0000259" key="6">
    <source>
        <dbReference type="Pfam" id="PF17384"/>
    </source>
</evidence>
<feature type="domain" description="Ribosome maturation factor RimP C-terminal" evidence="6">
    <location>
        <begin position="126"/>
        <end position="200"/>
    </location>
</feature>
<dbReference type="Pfam" id="PF02576">
    <property type="entry name" value="RimP_N"/>
    <property type="match status" value="1"/>
</dbReference>
<evidence type="ECO:0000256" key="2">
    <source>
        <dbReference type="ARBA" id="ARBA00022517"/>
    </source>
</evidence>
<dbReference type="InterPro" id="IPR003728">
    <property type="entry name" value="Ribosome_maturation_RimP"/>
</dbReference>
<keyword evidence="2 3" id="KW-0690">Ribosome biogenesis</keyword>
<dbReference type="Proteomes" id="UP000503540">
    <property type="component" value="Chromosome"/>
</dbReference>
<feature type="region of interest" description="Disordered" evidence="4">
    <location>
        <begin position="212"/>
        <end position="246"/>
    </location>
</feature>
<dbReference type="SUPFAM" id="SSF75420">
    <property type="entry name" value="YhbC-like, N-terminal domain"/>
    <property type="match status" value="1"/>
</dbReference>
<proteinExistence type="inferred from homology"/>
<comment type="function">
    <text evidence="3">Required for maturation of 30S ribosomal subunits.</text>
</comment>
<dbReference type="NCBIfam" id="NF000930">
    <property type="entry name" value="PRK00092.2-2"/>
    <property type="match status" value="1"/>
</dbReference>
<accession>A0A6G9YM80</accession>
<dbReference type="Pfam" id="PF17384">
    <property type="entry name" value="DUF150_C"/>
    <property type="match status" value="1"/>
</dbReference>
<dbReference type="KEGG" id="nah:F5544_32385"/>
<evidence type="ECO:0000259" key="5">
    <source>
        <dbReference type="Pfam" id="PF02576"/>
    </source>
</evidence>
<keyword evidence="8" id="KW-1185">Reference proteome</keyword>
<sequence length="246" mass="26175">MGCPLVLYTLWARYARPSVENFPAASQLNQEPPHMPMPTEERVSQLVAGLVARRGFDLEGVEISTAGKNAGAQARVKVTVDSDTGSNLDTIAVLSNELSDALDDAGDFGETPYLLEVTTPGIDRPLTADRHWRRAQGRKARITLRPGVAAPDPGMKDRFDARIGACAEGSVALVLGGKQNPRRVTVPLADIAEAVVQVEFAPPGARELELAGGVVPGRPRPGLEDEDDEALSEALTAFDSTEGIVE</sequence>
<dbReference type="InterPro" id="IPR035956">
    <property type="entry name" value="RimP_N_sf"/>
</dbReference>
<feature type="domain" description="Ribosome maturation factor RimP N-terminal" evidence="5">
    <location>
        <begin position="46"/>
        <end position="123"/>
    </location>
</feature>
<dbReference type="GO" id="GO:0005829">
    <property type="term" value="C:cytosol"/>
    <property type="evidence" value="ECO:0007669"/>
    <property type="project" value="TreeGrafter"/>
</dbReference>